<name>A0A074XGY7_AURPU</name>
<gene>
    <name evidence="1" type="ORF">M438DRAFT_405083</name>
</gene>
<dbReference type="HOGENOM" id="CLU_1224539_0_0_1"/>
<sequence>MDQLFQPSVDFQRVQYLASPSKILTPTISRTPKTGFLSLPLEVRQMVYRETTQEDQQIFTKGLPAILKVRLQISEEIYSHCTITTTLQTSSLCIHSSPKLTKVDNFQKITSNKGLRILLDWKTPSCLCNTFDWDHWLQEHPLYYSQVPYWAISAARDFVTLLPFCGSKASMFPLRGKCFIDQRGGFESLSRYFIAVETRDLRRKERLSKVLKRFVEGGNVEVLLMP</sequence>
<dbReference type="RefSeq" id="XP_029760890.1">
    <property type="nucleotide sequence ID" value="XM_029909764.1"/>
</dbReference>
<dbReference type="GeneID" id="40752070"/>
<proteinExistence type="predicted"/>
<protein>
    <submittedName>
        <fullName evidence="1">Uncharacterized protein</fullName>
    </submittedName>
</protein>
<evidence type="ECO:0000313" key="1">
    <source>
        <dbReference type="EMBL" id="KEQ84703.1"/>
    </source>
</evidence>
<dbReference type="AlphaFoldDB" id="A0A074XGY7"/>
<reference evidence="1 2" key="1">
    <citation type="journal article" date="2014" name="BMC Genomics">
        <title>Genome sequencing of four Aureobasidium pullulans varieties: biotechnological potential, stress tolerance, and description of new species.</title>
        <authorList>
            <person name="Gostin Ar C."/>
            <person name="Ohm R.A."/>
            <person name="Kogej T."/>
            <person name="Sonjak S."/>
            <person name="Turk M."/>
            <person name="Zajc J."/>
            <person name="Zalar P."/>
            <person name="Grube M."/>
            <person name="Sun H."/>
            <person name="Han J."/>
            <person name="Sharma A."/>
            <person name="Chiniquy J."/>
            <person name="Ngan C.Y."/>
            <person name="Lipzen A."/>
            <person name="Barry K."/>
            <person name="Grigoriev I.V."/>
            <person name="Gunde-Cimerman N."/>
        </authorList>
    </citation>
    <scope>NUCLEOTIDE SEQUENCE [LARGE SCALE GENOMIC DNA]</scope>
    <source>
        <strain evidence="1 2">EXF-150</strain>
    </source>
</reference>
<evidence type="ECO:0000313" key="2">
    <source>
        <dbReference type="Proteomes" id="UP000030706"/>
    </source>
</evidence>
<organism evidence="1 2">
    <name type="scientific">Aureobasidium pullulans EXF-150</name>
    <dbReference type="NCBI Taxonomy" id="1043002"/>
    <lineage>
        <taxon>Eukaryota</taxon>
        <taxon>Fungi</taxon>
        <taxon>Dikarya</taxon>
        <taxon>Ascomycota</taxon>
        <taxon>Pezizomycotina</taxon>
        <taxon>Dothideomycetes</taxon>
        <taxon>Dothideomycetidae</taxon>
        <taxon>Dothideales</taxon>
        <taxon>Saccotheciaceae</taxon>
        <taxon>Aureobasidium</taxon>
    </lineage>
</organism>
<keyword evidence="2" id="KW-1185">Reference proteome</keyword>
<dbReference type="EMBL" id="KL584981">
    <property type="protein sequence ID" value="KEQ84703.1"/>
    <property type="molecule type" value="Genomic_DNA"/>
</dbReference>
<dbReference type="Proteomes" id="UP000030706">
    <property type="component" value="Unassembled WGS sequence"/>
</dbReference>
<accession>A0A074XGY7</accession>
<dbReference type="OrthoDB" id="3825442at2759"/>